<feature type="region of interest" description="Disordered" evidence="2">
    <location>
        <begin position="902"/>
        <end position="930"/>
    </location>
</feature>
<evidence type="ECO:0000256" key="1">
    <source>
        <dbReference type="ARBA" id="ARBA00035009"/>
    </source>
</evidence>
<evidence type="ECO:0000259" key="4">
    <source>
        <dbReference type="Pfam" id="PF14650"/>
    </source>
</evidence>
<keyword evidence="3" id="KW-0472">Membrane</keyword>
<dbReference type="Proteomes" id="UP001652624">
    <property type="component" value="Chromosome 1"/>
</dbReference>
<gene>
    <name evidence="6" type="primary">LOC132541366</name>
</gene>
<feature type="compositionally biased region" description="Basic and acidic residues" evidence="2">
    <location>
        <begin position="910"/>
        <end position="922"/>
    </location>
</feature>
<dbReference type="GeneID" id="132541366"/>
<feature type="region of interest" description="Disordered" evidence="2">
    <location>
        <begin position="122"/>
        <end position="150"/>
    </location>
</feature>
<feature type="transmembrane region" description="Helical" evidence="3">
    <location>
        <begin position="96"/>
        <end position="114"/>
    </location>
</feature>
<evidence type="ECO:0000256" key="2">
    <source>
        <dbReference type="SAM" id="MobiDB-lite"/>
    </source>
</evidence>
<dbReference type="Pfam" id="PF14650">
    <property type="entry name" value="FAM75"/>
    <property type="match status" value="1"/>
</dbReference>
<dbReference type="InterPro" id="IPR039509">
    <property type="entry name" value="SPATA31"/>
</dbReference>
<evidence type="ECO:0000313" key="6">
    <source>
        <dbReference type="RefSeq" id="XP_060057677.1"/>
    </source>
</evidence>
<name>A0ABM3Y9D1_ERIEU</name>
<keyword evidence="3" id="KW-1133">Transmembrane helix</keyword>
<reference evidence="5" key="1">
    <citation type="submission" date="2025-05" db="UniProtKB">
        <authorList>
            <consortium name="RefSeq"/>
        </authorList>
    </citation>
    <scope>NUCLEOTIDE SEQUENCE [LARGE SCALE GENOMIC DNA]</scope>
</reference>
<proteinExistence type="inferred from homology"/>
<evidence type="ECO:0000256" key="3">
    <source>
        <dbReference type="SAM" id="Phobius"/>
    </source>
</evidence>
<dbReference type="PANTHER" id="PTHR21859">
    <property type="entry name" value="ACROSOME-SPECIFIC PROTEIN"/>
    <property type="match status" value="1"/>
</dbReference>
<feature type="compositionally biased region" description="Basic residues" evidence="2">
    <location>
        <begin position="128"/>
        <end position="148"/>
    </location>
</feature>
<accession>A0ABM3Y9D1</accession>
<feature type="domain" description="SPATA31" evidence="4">
    <location>
        <begin position="404"/>
        <end position="766"/>
    </location>
</feature>
<keyword evidence="3" id="KW-0812">Transmembrane</keyword>
<organism evidence="5 6">
    <name type="scientific">Erinaceus europaeus</name>
    <name type="common">Western European hedgehog</name>
    <dbReference type="NCBI Taxonomy" id="9365"/>
    <lineage>
        <taxon>Eukaryota</taxon>
        <taxon>Metazoa</taxon>
        <taxon>Chordata</taxon>
        <taxon>Craniata</taxon>
        <taxon>Vertebrata</taxon>
        <taxon>Euteleostomi</taxon>
        <taxon>Mammalia</taxon>
        <taxon>Eutheria</taxon>
        <taxon>Laurasiatheria</taxon>
        <taxon>Eulipotyphla</taxon>
        <taxon>Erinaceidae</taxon>
        <taxon>Erinaceinae</taxon>
        <taxon>Erinaceus</taxon>
    </lineage>
</organism>
<dbReference type="PANTHER" id="PTHR21859:SF56">
    <property type="entry name" value="SPATA31 DOMAIN-CONTAINING PROTEIN"/>
    <property type="match status" value="1"/>
</dbReference>
<keyword evidence="5" id="KW-1185">Reference proteome</keyword>
<reference evidence="6" key="2">
    <citation type="submission" date="2025-08" db="UniProtKB">
        <authorList>
            <consortium name="RefSeq"/>
        </authorList>
    </citation>
    <scope>IDENTIFICATION</scope>
</reference>
<dbReference type="RefSeq" id="XP_060057677.1">
    <property type="nucleotide sequence ID" value="XM_060201694.1"/>
</dbReference>
<sequence>MPVTMDGSPNTALMSALATVCNGLRRRMGNYGQIQAVLIHFCDVVEGLNAQANSLRAQLCDSHFANQEMENYLLSLKSSTAFPWLSSSSSSWDADIILPFLFGLVLFFLYLLFLKNHSPNPPPEKNKNIKKCQKKLKSRKKTQKKGLRTCRDSLHDSEDIKDLPLFIQGQPKKLPKVEKLFELLKLHQDAKVVPARAYQPHSRLHVEVTPASNPKLSLELLTEQPQQPLASTKSKVPQKGQSYSERITPSSLLKSLPPGNSCVTSLVPCSSGLSGSKLPLLFIASNLFSPTSLQQTKSQQKPLPHHQLEASFSDDSTNRWVETTSPSFLNPEVKNLLEILICKKVALKTWKDKEKEGSFPAQMTIDHHRHSVRDMLKSVGIEKCTTIPMICWDIHRAEKETNSQSSFYPTVLGDHFQQKYSQFFWGLPTLHSESIVTTALVPRSISQLQASSVPFNGILHAYPVECQPVTPPVSRALTFPYSEDELQSLSGNFPLPKPAPLTPVQTEVLLTPSQIIHPSTTTPEDSCSELFSLTVHTRTQSLDVSEHLELSLSQIHLEKEESLPSMDQNPCQAPPNLTQNSHGFESLLQEDFTNHSVPIYFPKGPIRYQAQEGLPHKMPLQSEYPRVCQSIQALHRTPRSSRASAYLHQYILDAQKVAFRCPKRSQMKGGIILLIRKLFKKGTEQYLSRTSPNIFRGLAKFPLKVWGMNSKDLKNYLMNTVNSQSKNCLSRDPLPKHLENIFNIHLDKKSEQIRKGFIPLSVRRSWLIVNHDFCNMEPRNPVYKDKEINSHTFHKSSSISAETKQELETHLIRLRVKQQWGLHLHSFKSTNYKLCEIQHSSLPQCRDPPTYRYTVTSESRFPSKVISAEHLGKSPQGHLGEKCITKMLAFNTNLVSEFPVTSLGGKGTRKTSERKPIADDQRPSNILMSNQKLKPSSQIFPSPRVKESMRTEEDPVWKAILGPSISQTLNMDLVASETLEPNSISLPFKRSIVNLSESYFNRTVANENFETKGSIVFKKDFQDNSKHAFSENSPILWDYTTALILQDSDINVLMQDSHTNVCLAANSLDPEEPSSNSDKQIREDKLAKKNKEDARYWAFLARNLNSPDQVRGARNAFRSFLLQPKKGPTCPEIHRKKTMIHFLDYFNLNKKVNGMEKSFPKDKSSLSPSGLATHSLAAEAKATATMVARILAEKLGLKSEMTSAQVSAYHPCSSPINSSWTTSRVMPFRKSGTQRGTRACQQGQRVAGSSDHIDYSTSCFRKCTSCDRHKYASSTFLYENLNQEKIHYIQKKSDFSHIDTSVIC</sequence>
<comment type="similarity">
    <text evidence="1">Belongs to the SPATA31 family.</text>
</comment>
<protein>
    <submittedName>
        <fullName evidence="6">Spermatogenesis-associated protein 31E1-like</fullName>
    </submittedName>
</protein>
<evidence type="ECO:0000313" key="5">
    <source>
        <dbReference type="Proteomes" id="UP001652624"/>
    </source>
</evidence>